<name>A0A6J5WJY8_PRUAR</name>
<evidence type="ECO:0000313" key="3">
    <source>
        <dbReference type="Proteomes" id="UP000507222"/>
    </source>
</evidence>
<organism evidence="2 4">
    <name type="scientific">Prunus armeniaca</name>
    <name type="common">Apricot</name>
    <name type="synonym">Armeniaca vulgaris</name>
    <dbReference type="NCBI Taxonomy" id="36596"/>
    <lineage>
        <taxon>Eukaryota</taxon>
        <taxon>Viridiplantae</taxon>
        <taxon>Streptophyta</taxon>
        <taxon>Embryophyta</taxon>
        <taxon>Tracheophyta</taxon>
        <taxon>Spermatophyta</taxon>
        <taxon>Magnoliopsida</taxon>
        <taxon>eudicotyledons</taxon>
        <taxon>Gunneridae</taxon>
        <taxon>Pentapetalae</taxon>
        <taxon>rosids</taxon>
        <taxon>fabids</taxon>
        <taxon>Rosales</taxon>
        <taxon>Rosaceae</taxon>
        <taxon>Amygdaloideae</taxon>
        <taxon>Amygdaleae</taxon>
        <taxon>Prunus</taxon>
    </lineage>
</organism>
<dbReference type="EMBL" id="CAEKKB010000002">
    <property type="protein sequence ID" value="CAB4302076.1"/>
    <property type="molecule type" value="Genomic_DNA"/>
</dbReference>
<evidence type="ECO:0000313" key="2">
    <source>
        <dbReference type="EMBL" id="CAB4302076.1"/>
    </source>
</evidence>
<proteinExistence type="predicted"/>
<keyword evidence="4" id="KW-1185">Reference proteome</keyword>
<dbReference type="EMBL" id="CAEKDK010000002">
    <property type="protein sequence ID" value="CAB4271637.1"/>
    <property type="molecule type" value="Genomic_DNA"/>
</dbReference>
<sequence length="50" mass="5749">MKVRENCIVTKALESIVFFWFGFACYLEYQPTKMQTAVASKVMRVLPLCG</sequence>
<gene>
    <name evidence="1" type="ORF">CURHAP_LOCUS18037</name>
    <name evidence="2" type="ORF">ORAREDHAP_LOCUS17658</name>
</gene>
<dbReference type="Proteomes" id="UP000507245">
    <property type="component" value="Unassembled WGS sequence"/>
</dbReference>
<evidence type="ECO:0000313" key="1">
    <source>
        <dbReference type="EMBL" id="CAB4271637.1"/>
    </source>
</evidence>
<dbReference type="AlphaFoldDB" id="A0A6J5WJY8"/>
<reference evidence="4" key="1">
    <citation type="journal article" date="2020" name="Genome Biol.">
        <title>Gamete binning: chromosome-level and haplotype-resolved genome assembly enabled by high-throughput single-cell sequencing of gamete genomes.</title>
        <authorList>
            <person name="Campoy J.A."/>
            <person name="Sun H."/>
            <person name="Goel M."/>
            <person name="Jiao W.-B."/>
            <person name="Folz-Donahue K."/>
            <person name="Wang N."/>
            <person name="Rubio M."/>
            <person name="Liu C."/>
            <person name="Kukat C."/>
            <person name="Ruiz D."/>
            <person name="Huettel B."/>
            <person name="Schneeberger K."/>
        </authorList>
    </citation>
    <scope>NUCLEOTIDE SEQUENCE [LARGE SCALE GENOMIC DNA]</scope>
    <source>
        <strain evidence="4">cv. Rojo Pasion</strain>
    </source>
</reference>
<evidence type="ECO:0000313" key="4">
    <source>
        <dbReference type="Proteomes" id="UP000507245"/>
    </source>
</evidence>
<dbReference type="PROSITE" id="PS51257">
    <property type="entry name" value="PROKAR_LIPOPROTEIN"/>
    <property type="match status" value="1"/>
</dbReference>
<accession>A0A6J5WJY8</accession>
<dbReference type="Proteomes" id="UP000507222">
    <property type="component" value="Unassembled WGS sequence"/>
</dbReference>
<reference evidence="2 3" key="2">
    <citation type="submission" date="2020-05" db="EMBL/GenBank/DDBJ databases">
        <authorList>
            <person name="Campoy J."/>
            <person name="Schneeberger K."/>
            <person name="Spophaly S."/>
        </authorList>
    </citation>
    <scope>NUCLEOTIDE SEQUENCE [LARGE SCALE GENOMIC DNA]</scope>
    <source>
        <strain evidence="2">PruArmRojPasFocal</strain>
    </source>
</reference>
<protein>
    <submittedName>
        <fullName evidence="2">Uncharacterized protein</fullName>
    </submittedName>
</protein>